<dbReference type="GO" id="GO:0006796">
    <property type="term" value="P:phosphate-containing compound metabolic process"/>
    <property type="evidence" value="ECO:0007669"/>
    <property type="project" value="UniProtKB-ARBA"/>
</dbReference>
<reference evidence="5" key="2">
    <citation type="submission" date="2020-09" db="EMBL/GenBank/DDBJ databases">
        <authorList>
            <person name="Sun Q."/>
            <person name="Ohkuma M."/>
        </authorList>
    </citation>
    <scope>NUCLEOTIDE SEQUENCE</scope>
    <source>
        <strain evidence="5">JCM 10088</strain>
    </source>
</reference>
<dbReference type="InterPro" id="IPR011611">
    <property type="entry name" value="PfkB_dom"/>
</dbReference>
<dbReference type="PANTHER" id="PTHR10584:SF166">
    <property type="entry name" value="RIBOKINASE"/>
    <property type="match status" value="1"/>
</dbReference>
<evidence type="ECO:0000256" key="1">
    <source>
        <dbReference type="ARBA" id="ARBA00010688"/>
    </source>
</evidence>
<evidence type="ECO:0000256" key="3">
    <source>
        <dbReference type="ARBA" id="ARBA00022777"/>
    </source>
</evidence>
<comment type="caution">
    <text evidence="5">The sequence shown here is derived from an EMBL/GenBank/DDBJ whole genome shotgun (WGS) entry which is preliminary data.</text>
</comment>
<organism evidence="5 6">
    <name type="scientific">Thermocladium modestius</name>
    <dbReference type="NCBI Taxonomy" id="62609"/>
    <lineage>
        <taxon>Archaea</taxon>
        <taxon>Thermoproteota</taxon>
        <taxon>Thermoprotei</taxon>
        <taxon>Thermoproteales</taxon>
        <taxon>Thermoproteaceae</taxon>
        <taxon>Thermocladium</taxon>
    </lineage>
</organism>
<name>A0A830GV10_9CREN</name>
<feature type="domain" description="Carbohydrate kinase PfkB" evidence="4">
    <location>
        <begin position="6"/>
        <end position="290"/>
    </location>
</feature>
<keyword evidence="2" id="KW-0808">Transferase</keyword>
<dbReference type="Proteomes" id="UP000610960">
    <property type="component" value="Unassembled WGS sequence"/>
</dbReference>
<dbReference type="RefSeq" id="WP_188596587.1">
    <property type="nucleotide sequence ID" value="NZ_BMNL01000003.1"/>
</dbReference>
<accession>A0A830GV10</accession>
<dbReference type="InterPro" id="IPR002139">
    <property type="entry name" value="Ribo/fructo_kinase"/>
</dbReference>
<dbReference type="EMBL" id="BMNL01000003">
    <property type="protein sequence ID" value="GGP21308.1"/>
    <property type="molecule type" value="Genomic_DNA"/>
</dbReference>
<protein>
    <submittedName>
        <fullName evidence="5">Sugar kinase</fullName>
    </submittedName>
</protein>
<dbReference type="PANTHER" id="PTHR10584">
    <property type="entry name" value="SUGAR KINASE"/>
    <property type="match status" value="1"/>
</dbReference>
<dbReference type="InterPro" id="IPR002173">
    <property type="entry name" value="Carboh/pur_kinase_PfkB_CS"/>
</dbReference>
<evidence type="ECO:0000259" key="4">
    <source>
        <dbReference type="Pfam" id="PF00294"/>
    </source>
</evidence>
<keyword evidence="6" id="KW-1185">Reference proteome</keyword>
<dbReference type="SUPFAM" id="SSF53613">
    <property type="entry name" value="Ribokinase-like"/>
    <property type="match status" value="1"/>
</dbReference>
<dbReference type="GO" id="GO:0016301">
    <property type="term" value="F:kinase activity"/>
    <property type="evidence" value="ECO:0007669"/>
    <property type="project" value="UniProtKB-KW"/>
</dbReference>
<evidence type="ECO:0000313" key="6">
    <source>
        <dbReference type="Proteomes" id="UP000610960"/>
    </source>
</evidence>
<reference evidence="5" key="1">
    <citation type="journal article" date="2014" name="Int. J. Syst. Evol. Microbiol.">
        <title>Complete genome sequence of Corynebacterium casei LMG S-19264T (=DSM 44701T), isolated from a smear-ripened cheese.</title>
        <authorList>
            <consortium name="US DOE Joint Genome Institute (JGI-PGF)"/>
            <person name="Walter F."/>
            <person name="Albersmeier A."/>
            <person name="Kalinowski J."/>
            <person name="Ruckert C."/>
        </authorList>
    </citation>
    <scope>NUCLEOTIDE SEQUENCE</scope>
    <source>
        <strain evidence="5">JCM 10088</strain>
    </source>
</reference>
<keyword evidence="3 5" id="KW-0418">Kinase</keyword>
<dbReference type="Pfam" id="PF00294">
    <property type="entry name" value="PfkB"/>
    <property type="match status" value="1"/>
</dbReference>
<dbReference type="InterPro" id="IPR029056">
    <property type="entry name" value="Ribokinase-like"/>
</dbReference>
<evidence type="ECO:0000313" key="5">
    <source>
        <dbReference type="EMBL" id="GGP21308.1"/>
    </source>
</evidence>
<dbReference type="CDD" id="cd01942">
    <property type="entry name" value="ribokinase_group_A"/>
    <property type="match status" value="1"/>
</dbReference>
<evidence type="ECO:0000256" key="2">
    <source>
        <dbReference type="ARBA" id="ARBA00022679"/>
    </source>
</evidence>
<dbReference type="PRINTS" id="PR00990">
    <property type="entry name" value="RIBOKINASE"/>
</dbReference>
<dbReference type="AlphaFoldDB" id="A0A830GV10"/>
<sequence>MGKPIVLSIGNLNLDIYMKIGNLPGIDEAVDAFEAYVGGGGSAANFSVQIAKLGLSSRFMGSVGSDTVGGILVDELKTFGVDTRFIKRIGYEKTGTVAVLVGLDGSKRMIAYRGANMGLIPSDIDGAALDGVNHVHMATGRTEIIEAGLRRSRFIGATASIDGGTSLARKGIDVVSSLLKGIDVMFMNSVEASILSGVEDPIKAGFAIYGKVEPRELVITLGPKGALCISGDESKVVEAFRVTPIDTTGAGDVFAASYVSARLMGLGIVERLIFANAAASISVTRRGARSGPKLDEVLEFLSSIGYTEIADKLGGSITE</sequence>
<dbReference type="OrthoDB" id="26949at2157"/>
<dbReference type="PROSITE" id="PS00583">
    <property type="entry name" value="PFKB_KINASES_1"/>
    <property type="match status" value="1"/>
</dbReference>
<gene>
    <name evidence="5" type="ORF">GCM10007981_12600</name>
</gene>
<comment type="similarity">
    <text evidence="1">Belongs to the carbohydrate kinase PfkB family.</text>
</comment>
<proteinExistence type="inferred from homology"/>
<dbReference type="Gene3D" id="3.40.1190.20">
    <property type="match status" value="1"/>
</dbReference>